<keyword evidence="1" id="KW-0472">Membrane</keyword>
<dbReference type="GeneID" id="7270516"/>
<keyword evidence="1" id="KW-0812">Transmembrane</keyword>
<dbReference type="eggNOG" id="arCOG09449">
    <property type="taxonomic scope" value="Archaea"/>
</dbReference>
<protein>
    <submittedName>
        <fullName evidence="2">Uncharacterized protein</fullName>
    </submittedName>
</protein>
<keyword evidence="3" id="KW-1185">Reference proteome</keyword>
<dbReference type="KEGG" id="mpl:Mpal_0775"/>
<dbReference type="RefSeq" id="WP_012617456.1">
    <property type="nucleotide sequence ID" value="NC_011832.1"/>
</dbReference>
<organism evidence="2 3">
    <name type="scientific">Methanosphaerula palustris (strain ATCC BAA-1556 / DSM 19958 / E1-9c)</name>
    <dbReference type="NCBI Taxonomy" id="521011"/>
    <lineage>
        <taxon>Archaea</taxon>
        <taxon>Methanobacteriati</taxon>
        <taxon>Methanobacteriota</taxon>
        <taxon>Stenosarchaea group</taxon>
        <taxon>Methanomicrobia</taxon>
        <taxon>Methanomicrobiales</taxon>
        <taxon>Methanoregulaceae</taxon>
        <taxon>Methanosphaerula</taxon>
    </lineage>
</organism>
<evidence type="ECO:0000313" key="3">
    <source>
        <dbReference type="Proteomes" id="UP000002457"/>
    </source>
</evidence>
<evidence type="ECO:0000256" key="1">
    <source>
        <dbReference type="SAM" id="Phobius"/>
    </source>
</evidence>
<dbReference type="STRING" id="521011.Mpal_0775"/>
<accession>B8GG63</accession>
<dbReference type="HOGENOM" id="CLU_1623484_0_0_2"/>
<dbReference type="Proteomes" id="UP000002457">
    <property type="component" value="Chromosome"/>
</dbReference>
<dbReference type="EMBL" id="CP001338">
    <property type="protein sequence ID" value="ACL16137.1"/>
    <property type="molecule type" value="Genomic_DNA"/>
</dbReference>
<evidence type="ECO:0000313" key="2">
    <source>
        <dbReference type="EMBL" id="ACL16137.1"/>
    </source>
</evidence>
<proteinExistence type="predicted"/>
<sequence>MARNKRPSLLWGTIKGIVLMVMIVCTALFIAEHFVPDLLPYSTVDQTATTTPAAQAEISAATPFSFKISPASATGHAGDTITYAGEVTAQQGFTGPVQISLAASAGIFKKTYDLGTLQPPYPQSFTYPLTIPDSIPANINLNGVVTATSGTAVQKQTVSLAVV</sequence>
<feature type="transmembrane region" description="Helical" evidence="1">
    <location>
        <begin position="9"/>
        <end position="31"/>
    </location>
</feature>
<keyword evidence="1" id="KW-1133">Transmembrane helix</keyword>
<gene>
    <name evidence="2" type="ordered locus">Mpal_0775</name>
</gene>
<reference evidence="2 3" key="1">
    <citation type="journal article" date="2015" name="Genome Announc.">
        <title>Complete Genome Sequence of Methanosphaerula palustris E1-9CT, a Hydrogenotrophic Methanogen Isolated from a Minerotrophic Fen Peatland.</title>
        <authorList>
            <person name="Cadillo-Quiroz H."/>
            <person name="Browne P."/>
            <person name="Kyrpides N."/>
            <person name="Woyke T."/>
            <person name="Goodwin L."/>
            <person name="Detter C."/>
            <person name="Yavitt J.B."/>
            <person name="Zinder S.H."/>
        </authorList>
    </citation>
    <scope>NUCLEOTIDE SEQUENCE [LARGE SCALE GENOMIC DNA]</scope>
    <source>
        <strain evidence="3">ATCC BAA-1556 / DSM 19958 / E1-9c</strain>
    </source>
</reference>
<name>B8GG63_METPE</name>
<dbReference type="AlphaFoldDB" id="B8GG63"/>